<evidence type="ECO:0000313" key="2">
    <source>
        <dbReference type="Proteomes" id="UP000321393"/>
    </source>
</evidence>
<gene>
    <name evidence="1" type="ORF">E6C27_scaffold118G00050</name>
</gene>
<accession>A0A5A7TA25</accession>
<protein>
    <submittedName>
        <fullName evidence="1">Ty3-gypsy retrotransposon protein</fullName>
    </submittedName>
</protein>
<reference evidence="1 2" key="1">
    <citation type="submission" date="2019-08" db="EMBL/GenBank/DDBJ databases">
        <title>Draft genome sequences of two oriental melons (Cucumis melo L. var makuwa).</title>
        <authorList>
            <person name="Kwon S.-Y."/>
        </authorList>
    </citation>
    <scope>NUCLEOTIDE SEQUENCE [LARGE SCALE GENOMIC DNA]</scope>
    <source>
        <strain evidence="2">cv. SW 3</strain>
        <tissue evidence="1">Leaf</tissue>
    </source>
</reference>
<dbReference type="PANTHER" id="PTHR33437">
    <property type="entry name" value="OS06G0361200 PROTEIN"/>
    <property type="match status" value="1"/>
</dbReference>
<organism evidence="1 2">
    <name type="scientific">Cucumis melo var. makuwa</name>
    <name type="common">Oriental melon</name>
    <dbReference type="NCBI Taxonomy" id="1194695"/>
    <lineage>
        <taxon>Eukaryota</taxon>
        <taxon>Viridiplantae</taxon>
        <taxon>Streptophyta</taxon>
        <taxon>Embryophyta</taxon>
        <taxon>Tracheophyta</taxon>
        <taxon>Spermatophyta</taxon>
        <taxon>Magnoliopsida</taxon>
        <taxon>eudicotyledons</taxon>
        <taxon>Gunneridae</taxon>
        <taxon>Pentapetalae</taxon>
        <taxon>rosids</taxon>
        <taxon>fabids</taxon>
        <taxon>Cucurbitales</taxon>
        <taxon>Cucurbitaceae</taxon>
        <taxon>Benincaseae</taxon>
        <taxon>Cucumis</taxon>
    </lineage>
</organism>
<dbReference type="PANTHER" id="PTHR33437:SF2">
    <property type="entry name" value="OS06G0361200 PROTEIN"/>
    <property type="match status" value="1"/>
</dbReference>
<proteinExistence type="predicted"/>
<evidence type="ECO:0000313" key="1">
    <source>
        <dbReference type="EMBL" id="KAA0040170.1"/>
    </source>
</evidence>
<dbReference type="OrthoDB" id="1729438at2759"/>
<dbReference type="AlphaFoldDB" id="A0A5A7TA25"/>
<dbReference type="Proteomes" id="UP000321393">
    <property type="component" value="Unassembled WGS sequence"/>
</dbReference>
<name>A0A5A7TA25_CUCMM</name>
<sequence>MSKWWCPKLVFGKFRVVNERLFIPSLTNTKQRKGEPVINYINRWRALSLDCKDCLIELSAVEMYTQGMHWGLLYILQGIKPQTFEELETRAHDIELSIACRGSKDFLFLKTPLKFFKRKERRAEKKDDGSERRRLILKERQEKVYPFPDLDIADMLEQLLEKQLIQLPKCKRPEQAGNVDDTNYCKYHQVISHPVEKCFVLKKLILRCLCTSSCKFWIFSLIFSTSELVSTTVGSDARSNVSPWLFCIYNLKWAFVGRPILHIVEGKFCLSKN</sequence>
<dbReference type="EMBL" id="SSTE01017704">
    <property type="protein sequence ID" value="KAA0040170.1"/>
    <property type="molecule type" value="Genomic_DNA"/>
</dbReference>
<comment type="caution">
    <text evidence="1">The sequence shown here is derived from an EMBL/GenBank/DDBJ whole genome shotgun (WGS) entry which is preliminary data.</text>
</comment>